<reference evidence="1" key="1">
    <citation type="submission" date="2013-08" db="EMBL/GenBank/DDBJ databases">
        <authorList>
            <person name="Mendez C."/>
            <person name="Richter M."/>
            <person name="Ferrer M."/>
            <person name="Sanchez J."/>
        </authorList>
    </citation>
    <scope>NUCLEOTIDE SEQUENCE</scope>
</reference>
<name>T1C8D6_9ZZZZ</name>
<comment type="caution">
    <text evidence="1">The sequence shown here is derived from an EMBL/GenBank/DDBJ whole genome shotgun (WGS) entry which is preliminary data.</text>
</comment>
<dbReference type="EMBL" id="AUZY01004603">
    <property type="protein sequence ID" value="EQD62495.1"/>
    <property type="molecule type" value="Genomic_DNA"/>
</dbReference>
<dbReference type="AlphaFoldDB" id="T1C8D6"/>
<evidence type="ECO:0000313" key="1">
    <source>
        <dbReference type="EMBL" id="EQD62495.1"/>
    </source>
</evidence>
<accession>T1C8D6</accession>
<feature type="non-terminal residue" evidence="1">
    <location>
        <position position="1"/>
    </location>
</feature>
<protein>
    <submittedName>
        <fullName evidence="1">ISA1214-6 transposase</fullName>
    </submittedName>
</protein>
<gene>
    <name evidence="1" type="ORF">B1B_07230</name>
</gene>
<reference evidence="1" key="2">
    <citation type="journal article" date="2014" name="ISME J.">
        <title>Microbial stratification in low pH oxic and suboxic macroscopic growths along an acid mine drainage.</title>
        <authorList>
            <person name="Mendez-Garcia C."/>
            <person name="Mesa V."/>
            <person name="Sprenger R.R."/>
            <person name="Richter M."/>
            <person name="Diez M.S."/>
            <person name="Solano J."/>
            <person name="Bargiela R."/>
            <person name="Golyshina O.V."/>
            <person name="Manteca A."/>
            <person name="Ramos J.L."/>
            <person name="Gallego J.R."/>
            <person name="Llorente I."/>
            <person name="Martins Dos Santos V.A."/>
            <person name="Jensen O.N."/>
            <person name="Pelaez A.I."/>
            <person name="Sanchez J."/>
            <person name="Ferrer M."/>
        </authorList>
    </citation>
    <scope>NUCLEOTIDE SEQUENCE</scope>
</reference>
<organism evidence="1">
    <name type="scientific">mine drainage metagenome</name>
    <dbReference type="NCBI Taxonomy" id="410659"/>
    <lineage>
        <taxon>unclassified sequences</taxon>
        <taxon>metagenomes</taxon>
        <taxon>ecological metagenomes</taxon>
    </lineage>
</organism>
<feature type="non-terminal residue" evidence="1">
    <location>
        <position position="130"/>
    </location>
</feature>
<sequence>YVFEMQHPTETDWKKYEREYAERVRYVGRELNSLTGEAISSIRTEKSNLGKPQKLQLQQKVVTLLLKSIFEKHNRPMAGLLSLFGAFLGIDVSYKTVERLYSDELVQMALHNMFVLTIKRRCGRIIDTSG</sequence>
<proteinExistence type="predicted"/>